<evidence type="ECO:0000313" key="11">
    <source>
        <dbReference type="Proteomes" id="UP000324897"/>
    </source>
</evidence>
<keyword evidence="4" id="KW-0378">Hydrolase</keyword>
<feature type="region of interest" description="Disordered" evidence="8">
    <location>
        <begin position="202"/>
        <end position="252"/>
    </location>
</feature>
<evidence type="ECO:0000256" key="1">
    <source>
        <dbReference type="ARBA" id="ARBA00022722"/>
    </source>
</evidence>
<evidence type="ECO:0000256" key="7">
    <source>
        <dbReference type="ARBA" id="ARBA00023242"/>
    </source>
</evidence>
<reference evidence="10 11" key="1">
    <citation type="journal article" date="2019" name="Sci. Rep.">
        <title>A high-quality genome of Eragrostis curvula grass provides insights into Poaceae evolution and supports new strategies to enhance forage quality.</title>
        <authorList>
            <person name="Carballo J."/>
            <person name="Santos B.A.C.M."/>
            <person name="Zappacosta D."/>
            <person name="Garbus I."/>
            <person name="Selva J.P."/>
            <person name="Gallo C.A."/>
            <person name="Diaz A."/>
            <person name="Albertini E."/>
            <person name="Caccamo M."/>
            <person name="Echenique V."/>
        </authorList>
    </citation>
    <scope>NUCLEOTIDE SEQUENCE [LARGE SCALE GENOMIC DNA]</scope>
    <source>
        <strain evidence="11">cv. Victoria</strain>
        <tissue evidence="10">Leaf</tissue>
    </source>
</reference>
<feature type="compositionally biased region" description="Low complexity" evidence="8">
    <location>
        <begin position="17"/>
        <end position="30"/>
    </location>
</feature>
<dbReference type="HAMAP" id="MF_03100">
    <property type="entry name" value="Endonuc_su_Slx1"/>
    <property type="match status" value="1"/>
</dbReference>
<evidence type="ECO:0000256" key="3">
    <source>
        <dbReference type="ARBA" id="ARBA00022763"/>
    </source>
</evidence>
<gene>
    <name evidence="10" type="ORF">EJB05_13396</name>
</gene>
<evidence type="ECO:0000256" key="2">
    <source>
        <dbReference type="ARBA" id="ARBA00022759"/>
    </source>
</evidence>
<feature type="compositionally biased region" description="Polar residues" evidence="8">
    <location>
        <begin position="285"/>
        <end position="296"/>
    </location>
</feature>
<feature type="non-terminal residue" evidence="10">
    <location>
        <position position="1"/>
    </location>
</feature>
<dbReference type="GO" id="GO:0017108">
    <property type="term" value="F:5'-flap endonuclease activity"/>
    <property type="evidence" value="ECO:0007669"/>
    <property type="project" value="InterPro"/>
</dbReference>
<keyword evidence="7" id="KW-0539">Nucleus</keyword>
<feature type="compositionally biased region" description="Basic and acidic residues" evidence="8">
    <location>
        <begin position="298"/>
        <end position="307"/>
    </location>
</feature>
<dbReference type="GO" id="GO:0008821">
    <property type="term" value="F:crossover junction DNA endonuclease activity"/>
    <property type="evidence" value="ECO:0007669"/>
    <property type="project" value="TreeGrafter"/>
</dbReference>
<organism evidence="10 11">
    <name type="scientific">Eragrostis curvula</name>
    <name type="common">weeping love grass</name>
    <dbReference type="NCBI Taxonomy" id="38414"/>
    <lineage>
        <taxon>Eukaryota</taxon>
        <taxon>Viridiplantae</taxon>
        <taxon>Streptophyta</taxon>
        <taxon>Embryophyta</taxon>
        <taxon>Tracheophyta</taxon>
        <taxon>Spermatophyta</taxon>
        <taxon>Magnoliopsida</taxon>
        <taxon>Liliopsida</taxon>
        <taxon>Poales</taxon>
        <taxon>Poaceae</taxon>
        <taxon>PACMAD clade</taxon>
        <taxon>Chloridoideae</taxon>
        <taxon>Eragrostideae</taxon>
        <taxon>Eragrostidinae</taxon>
        <taxon>Eragrostis</taxon>
    </lineage>
</organism>
<evidence type="ECO:0000313" key="10">
    <source>
        <dbReference type="EMBL" id="TVU39952.1"/>
    </source>
</evidence>
<keyword evidence="11" id="KW-1185">Reference proteome</keyword>
<dbReference type="PANTHER" id="PTHR20208">
    <property type="entry name" value="STRUCTURE-SPECIFIC ENDONUCLEASE SUBUNIT SLX1"/>
    <property type="match status" value="1"/>
</dbReference>
<keyword evidence="2" id="KW-0255">Endonuclease</keyword>
<feature type="compositionally biased region" description="Basic residues" evidence="8">
    <location>
        <begin position="1"/>
        <end position="15"/>
    </location>
</feature>
<keyword evidence="5" id="KW-0233">DNA recombination</keyword>
<feature type="region of interest" description="Disordered" evidence="8">
    <location>
        <begin position="277"/>
        <end position="350"/>
    </location>
</feature>
<keyword evidence="3" id="KW-0227">DNA damage</keyword>
<proteinExistence type="inferred from homology"/>
<feature type="compositionally biased region" description="Basic and acidic residues" evidence="8">
    <location>
        <begin position="226"/>
        <end position="236"/>
    </location>
</feature>
<dbReference type="Proteomes" id="UP000324897">
    <property type="component" value="Chromosome 4"/>
</dbReference>
<evidence type="ECO:0000259" key="9">
    <source>
        <dbReference type="PROSITE" id="PS50164"/>
    </source>
</evidence>
<dbReference type="FunFam" id="3.40.1440.10:FF:000005">
    <property type="entry name" value="Structure-specific endonuclease subunit SLX1 homolog"/>
    <property type="match status" value="1"/>
</dbReference>
<dbReference type="PANTHER" id="PTHR20208:SF10">
    <property type="entry name" value="STRUCTURE-SPECIFIC ENDONUCLEASE SUBUNIT SLX1"/>
    <property type="match status" value="1"/>
</dbReference>
<dbReference type="CDD" id="cd10455">
    <property type="entry name" value="GIY-YIG_SLX1"/>
    <property type="match status" value="1"/>
</dbReference>
<feature type="domain" description="GIY-YIG" evidence="9">
    <location>
        <begin position="46"/>
        <end position="128"/>
    </location>
</feature>
<keyword evidence="1" id="KW-0540">Nuclease</keyword>
<comment type="caution">
    <text evidence="10">The sequence shown here is derived from an EMBL/GenBank/DDBJ whole genome shotgun (WGS) entry which is preliminary data.</text>
</comment>
<accession>A0A5J9VU58</accession>
<dbReference type="GO" id="GO:0000724">
    <property type="term" value="P:double-strand break repair via homologous recombination"/>
    <property type="evidence" value="ECO:0007669"/>
    <property type="project" value="TreeGrafter"/>
</dbReference>
<dbReference type="AlphaFoldDB" id="A0A5J9VU58"/>
<dbReference type="Pfam" id="PF01541">
    <property type="entry name" value="GIY-YIG"/>
    <property type="match status" value="1"/>
</dbReference>
<evidence type="ECO:0000256" key="8">
    <source>
        <dbReference type="SAM" id="MobiDB-lite"/>
    </source>
</evidence>
<dbReference type="InterPro" id="IPR000305">
    <property type="entry name" value="GIY-YIG_endonuc"/>
</dbReference>
<keyword evidence="6" id="KW-0234">DNA repair</keyword>
<dbReference type="EMBL" id="RWGY01000007">
    <property type="protein sequence ID" value="TVU39952.1"/>
    <property type="molecule type" value="Genomic_DNA"/>
</dbReference>
<dbReference type="Gene3D" id="3.40.1440.10">
    <property type="entry name" value="GIY-YIG endonuclease"/>
    <property type="match status" value="1"/>
</dbReference>
<protein>
    <recommendedName>
        <fullName evidence="9">GIY-YIG domain-containing protein</fullName>
    </recommendedName>
</protein>
<dbReference type="InterPro" id="IPR035901">
    <property type="entry name" value="GIY-YIG_endonuc_sf"/>
</dbReference>
<feature type="region of interest" description="Disordered" evidence="8">
    <location>
        <begin position="1"/>
        <end position="42"/>
    </location>
</feature>
<dbReference type="GO" id="GO:0033557">
    <property type="term" value="C:Slx1-Slx4 complex"/>
    <property type="evidence" value="ECO:0007669"/>
    <property type="project" value="InterPro"/>
</dbReference>
<sequence>MARRAAGKGRWRPRKPSPSSAAAGDGSGSAEDARPQAPRKGSGGGGFFCCYLLRSQCPRLKGRTYIGFTVNPRRRIRQHNGEISSGAWKTRRGRPWEMLLCIHGFPTNVAALQFEWAWQNPKESLAVRQAAAGFKSLSGAGNKVKLAYAMLNLPSWEKLNLTVNFFSSASAKFAAGCPPLPTQMKTVVCPLEDLQCHAEAVRDDQCLSSEDQATSSEGENMNNDPQGHHKPPDSPRRVHGSNHPWKQQSTDQVQAVDVNEYDDSSDEFAPIEWDGILDLTEPDGSRTSPQYSFSSDGNDDRVVKDKQASTAPEEENTNNNPQDHHKPPDSPRRVHCSNHPWKQQSTDQVQAVGAQAGIAVFDVNEYDDYSDEFAPMEWDGILDLTEPDGSRTSPQCSLSSDGDNDGVVDDEFGQASAVWKVCVDSDGGDGGVVDDELGHAFPTPMLKTGADSDCGDSGVTNAELGQVSPMLMVDAGSDEVERDEVVDLVTPIPVSQLGRRPGAGCICPRIIDLTASPVVIEL</sequence>
<dbReference type="InterPro" id="IPR050381">
    <property type="entry name" value="SLX1_endonuclease"/>
</dbReference>
<evidence type="ECO:0000256" key="4">
    <source>
        <dbReference type="ARBA" id="ARBA00022801"/>
    </source>
</evidence>
<dbReference type="Gramene" id="TVU39952">
    <property type="protein sequence ID" value="TVU39952"/>
    <property type="gene ID" value="EJB05_13396"/>
</dbReference>
<feature type="compositionally biased region" description="Polar residues" evidence="8">
    <location>
        <begin position="206"/>
        <end position="225"/>
    </location>
</feature>
<dbReference type="OrthoDB" id="24645at2759"/>
<dbReference type="PROSITE" id="PS50164">
    <property type="entry name" value="GIY_YIG"/>
    <property type="match status" value="1"/>
</dbReference>
<name>A0A5J9VU58_9POAL</name>
<evidence type="ECO:0000256" key="6">
    <source>
        <dbReference type="ARBA" id="ARBA00023204"/>
    </source>
</evidence>
<dbReference type="InterPro" id="IPR027520">
    <property type="entry name" value="Slx1"/>
</dbReference>
<evidence type="ECO:0000256" key="5">
    <source>
        <dbReference type="ARBA" id="ARBA00023172"/>
    </source>
</evidence>
<feature type="compositionally biased region" description="Basic and acidic residues" evidence="8">
    <location>
        <begin position="322"/>
        <end position="332"/>
    </location>
</feature>